<keyword evidence="9" id="KW-0479">Metal-binding</keyword>
<reference evidence="14 15" key="1">
    <citation type="submission" date="2018-03" db="EMBL/GenBank/DDBJ databases">
        <title>Whole genome sequencing of Histamine producing bacteria.</title>
        <authorList>
            <person name="Butler K."/>
        </authorList>
    </citation>
    <scope>NUCLEOTIDE SEQUENCE [LARGE SCALE GENOMIC DNA]</scope>
    <source>
        <strain evidence="14 15">DSM 16190</strain>
    </source>
</reference>
<evidence type="ECO:0000256" key="10">
    <source>
        <dbReference type="PIRSR" id="PIRSR004692-3"/>
    </source>
</evidence>
<dbReference type="Gene3D" id="3.40.50.10490">
    <property type="entry name" value="Glucose-6-phosphate isomerase like protein, domain 1"/>
    <property type="match status" value="1"/>
</dbReference>
<keyword evidence="5 11" id="KW-0129">CBS domain</keyword>
<feature type="site" description="Catalytically relevant" evidence="10">
    <location>
        <position position="147"/>
    </location>
</feature>
<dbReference type="NCBIfam" id="TIGR00393">
    <property type="entry name" value="kpsF"/>
    <property type="match status" value="1"/>
</dbReference>
<accession>A0A2T3MX70</accession>
<evidence type="ECO:0000256" key="3">
    <source>
        <dbReference type="ARBA" id="ARBA00011881"/>
    </source>
</evidence>
<comment type="catalytic activity">
    <reaction evidence="8">
        <text>D-arabinose 5-phosphate = D-ribulose 5-phosphate</text>
        <dbReference type="Rhea" id="RHEA:23104"/>
        <dbReference type="ChEBI" id="CHEBI:57693"/>
        <dbReference type="ChEBI" id="CHEBI:58121"/>
        <dbReference type="EC" id="5.3.1.13"/>
    </reaction>
</comment>
<dbReference type="GO" id="GO:1901135">
    <property type="term" value="P:carbohydrate derivative metabolic process"/>
    <property type="evidence" value="ECO:0007669"/>
    <property type="project" value="InterPro"/>
</dbReference>
<evidence type="ECO:0000256" key="8">
    <source>
        <dbReference type="PIRNR" id="PIRNR004692"/>
    </source>
</evidence>
<dbReference type="SMART" id="SM00116">
    <property type="entry name" value="CBS"/>
    <property type="match status" value="2"/>
</dbReference>
<dbReference type="PANTHER" id="PTHR42745">
    <property type="match status" value="1"/>
</dbReference>
<evidence type="ECO:0000256" key="6">
    <source>
        <dbReference type="ARBA" id="ARBA00023235"/>
    </source>
</evidence>
<protein>
    <recommendedName>
        <fullName evidence="8">Arabinose 5-phosphate isomerase</fullName>
        <shortName evidence="8">API</shortName>
        <ecNumber evidence="8">5.3.1.13</ecNumber>
    </recommendedName>
</protein>
<feature type="domain" description="SIS" evidence="13">
    <location>
        <begin position="36"/>
        <end position="179"/>
    </location>
</feature>
<evidence type="ECO:0000256" key="2">
    <source>
        <dbReference type="ARBA" id="ARBA00008165"/>
    </source>
</evidence>
<sequence>MSEKFDFCAHGRKVLEIEVEALQQITQYINGSFTQACELILNCRGKVIVMGMGKSGHIGNKIAATLASTGTPSFFVHPGEASHGDLGMIEKDDVVLAISNSGEASEILALLPVIKRLGIPLISMTGKPESSMAKLSQIHLQITVATEACPLNLAPTSSTTATLVMGDALAIALMEARGFTANDFALSHPGGALGRKLLLRISDVMHTGDLLPLIEEQATIKDALLEVSRKGLGMTAIVDSQQQLTGIFTDGDLRRLLDNRIDIHNTPIGEVMTRNPSTIAANLLAAEGLKLMEDKKINGLLVTDQGRLVGALNMHDLLKAGVM</sequence>
<feature type="domain" description="CBS" evidence="12">
    <location>
        <begin position="205"/>
        <end position="263"/>
    </location>
</feature>
<name>A0A2T3MX70_9GAMM</name>
<dbReference type="CDD" id="cd05014">
    <property type="entry name" value="SIS_Kpsf"/>
    <property type="match status" value="1"/>
</dbReference>
<organism evidence="14 15">
    <name type="scientific">Photobacterium lipolyticum</name>
    <dbReference type="NCBI Taxonomy" id="266810"/>
    <lineage>
        <taxon>Bacteria</taxon>
        <taxon>Pseudomonadati</taxon>
        <taxon>Pseudomonadota</taxon>
        <taxon>Gammaproteobacteria</taxon>
        <taxon>Vibrionales</taxon>
        <taxon>Vibrionaceae</taxon>
        <taxon>Photobacterium</taxon>
    </lineage>
</organism>
<dbReference type="FunFam" id="3.40.50.10490:FF:000011">
    <property type="entry name" value="Arabinose 5-phosphate isomerase"/>
    <property type="match status" value="1"/>
</dbReference>
<dbReference type="EC" id="5.3.1.13" evidence="8"/>
<evidence type="ECO:0000313" key="14">
    <source>
        <dbReference type="EMBL" id="PSW04576.1"/>
    </source>
</evidence>
<dbReference type="InterPro" id="IPR001347">
    <property type="entry name" value="SIS_dom"/>
</dbReference>
<dbReference type="FunFam" id="3.10.580.10:FF:000007">
    <property type="entry name" value="Arabinose 5-phosphate isomerase"/>
    <property type="match status" value="1"/>
</dbReference>
<keyword evidence="4" id="KW-0677">Repeat</keyword>
<feature type="domain" description="CBS" evidence="12">
    <location>
        <begin position="272"/>
        <end position="323"/>
    </location>
</feature>
<dbReference type="AlphaFoldDB" id="A0A2T3MX70"/>
<evidence type="ECO:0000256" key="11">
    <source>
        <dbReference type="PROSITE-ProRule" id="PRU00703"/>
    </source>
</evidence>
<dbReference type="GO" id="GO:0019146">
    <property type="term" value="F:arabinose-5-phosphate isomerase activity"/>
    <property type="evidence" value="ECO:0007669"/>
    <property type="project" value="UniProtKB-EC"/>
</dbReference>
<feature type="site" description="Catalytically relevant" evidence="10">
    <location>
        <position position="188"/>
    </location>
</feature>
<feature type="site" description="Catalytically relevant" evidence="10">
    <location>
        <position position="106"/>
    </location>
</feature>
<comment type="similarity">
    <text evidence="2 8">Belongs to the SIS family. GutQ/KpsF subfamily.</text>
</comment>
<keyword evidence="6 8" id="KW-0413">Isomerase</keyword>
<evidence type="ECO:0000256" key="7">
    <source>
        <dbReference type="ARBA" id="ARBA00060658"/>
    </source>
</evidence>
<evidence type="ECO:0000256" key="9">
    <source>
        <dbReference type="PIRSR" id="PIRSR004692-2"/>
    </source>
</evidence>
<proteinExistence type="inferred from homology"/>
<evidence type="ECO:0000256" key="1">
    <source>
        <dbReference type="ARBA" id="ARBA00004756"/>
    </source>
</evidence>
<comment type="caution">
    <text evidence="14">The sequence shown here is derived from an EMBL/GenBank/DDBJ whole genome shotgun (WGS) entry which is preliminary data.</text>
</comment>
<dbReference type="PROSITE" id="PS51464">
    <property type="entry name" value="SIS"/>
    <property type="match status" value="1"/>
</dbReference>
<comment type="pathway">
    <text evidence="1">Bacterial outer membrane biogenesis; lipopolysaccharide biosynthesis.</text>
</comment>
<feature type="binding site" evidence="9">
    <location>
        <position position="77"/>
    </location>
    <ligand>
        <name>Zn(2+)</name>
        <dbReference type="ChEBI" id="CHEBI:29105"/>
    </ligand>
</feature>
<dbReference type="GO" id="GO:0097367">
    <property type="term" value="F:carbohydrate derivative binding"/>
    <property type="evidence" value="ECO:0007669"/>
    <property type="project" value="InterPro"/>
</dbReference>
<dbReference type="PIRSF" id="PIRSF004692">
    <property type="entry name" value="KdsD_KpsF"/>
    <property type="match status" value="1"/>
</dbReference>
<dbReference type="NCBIfam" id="NF008141">
    <property type="entry name" value="PRK10892.1"/>
    <property type="match status" value="1"/>
</dbReference>
<dbReference type="Proteomes" id="UP000240904">
    <property type="component" value="Unassembled WGS sequence"/>
</dbReference>
<evidence type="ECO:0000256" key="5">
    <source>
        <dbReference type="ARBA" id="ARBA00023122"/>
    </source>
</evidence>
<keyword evidence="15" id="KW-1185">Reference proteome</keyword>
<dbReference type="Gene3D" id="3.10.580.10">
    <property type="entry name" value="CBS-domain"/>
    <property type="match status" value="1"/>
</dbReference>
<dbReference type="GO" id="GO:0005975">
    <property type="term" value="P:carbohydrate metabolic process"/>
    <property type="evidence" value="ECO:0007669"/>
    <property type="project" value="InterPro"/>
</dbReference>
<dbReference type="Pfam" id="PF01380">
    <property type="entry name" value="SIS"/>
    <property type="match status" value="1"/>
</dbReference>
<gene>
    <name evidence="14" type="ORF">C9I89_12305</name>
</gene>
<evidence type="ECO:0000259" key="12">
    <source>
        <dbReference type="PROSITE" id="PS51371"/>
    </source>
</evidence>
<dbReference type="InterPro" id="IPR046342">
    <property type="entry name" value="CBS_dom_sf"/>
</dbReference>
<dbReference type="InterPro" id="IPR000644">
    <property type="entry name" value="CBS_dom"/>
</dbReference>
<dbReference type="SUPFAM" id="SSF53697">
    <property type="entry name" value="SIS domain"/>
    <property type="match status" value="1"/>
</dbReference>
<dbReference type="InterPro" id="IPR046348">
    <property type="entry name" value="SIS_dom_sf"/>
</dbReference>
<dbReference type="EMBL" id="PYMC01000008">
    <property type="protein sequence ID" value="PSW04576.1"/>
    <property type="molecule type" value="Genomic_DNA"/>
</dbReference>
<dbReference type="OrthoDB" id="9762536at2"/>
<dbReference type="GO" id="GO:0046872">
    <property type="term" value="F:metal ion binding"/>
    <property type="evidence" value="ECO:0007669"/>
    <property type="project" value="UniProtKB-KW"/>
</dbReference>
<evidence type="ECO:0000259" key="13">
    <source>
        <dbReference type="PROSITE" id="PS51464"/>
    </source>
</evidence>
<evidence type="ECO:0000313" key="15">
    <source>
        <dbReference type="Proteomes" id="UP000240904"/>
    </source>
</evidence>
<dbReference type="CDD" id="cd04604">
    <property type="entry name" value="CBS_pair_SIS_assoc"/>
    <property type="match status" value="1"/>
</dbReference>
<dbReference type="RefSeq" id="WP_107283655.1">
    <property type="nucleotide sequence ID" value="NZ_PYMC01000008.1"/>
</dbReference>
<dbReference type="InterPro" id="IPR050986">
    <property type="entry name" value="GutQ/KpsF_isomerases"/>
</dbReference>
<dbReference type="PROSITE" id="PS51371">
    <property type="entry name" value="CBS"/>
    <property type="match status" value="2"/>
</dbReference>
<comment type="pathway">
    <text evidence="7">Carbohydrate biosynthesis; 3-deoxy-D-manno-octulosonate biosynthesis; 3-deoxy-D-manno-octulosonate from D-ribulose 5-phosphate: step 1/3.</text>
</comment>
<dbReference type="InterPro" id="IPR004800">
    <property type="entry name" value="KdsD/KpsF-type"/>
</dbReference>
<evidence type="ECO:0000256" key="4">
    <source>
        <dbReference type="ARBA" id="ARBA00022737"/>
    </source>
</evidence>
<comment type="subunit">
    <text evidence="3">Homotetramer.</text>
</comment>
<dbReference type="InterPro" id="IPR035474">
    <property type="entry name" value="SIS_Kpsf"/>
</dbReference>
<feature type="site" description="Catalytically relevant" evidence="10">
    <location>
        <position position="54"/>
    </location>
</feature>
<keyword evidence="9" id="KW-0862">Zinc</keyword>
<dbReference type="Pfam" id="PF00571">
    <property type="entry name" value="CBS"/>
    <property type="match status" value="2"/>
</dbReference>
<dbReference type="PANTHER" id="PTHR42745:SF1">
    <property type="entry name" value="ARABINOSE 5-PHOSPHATE ISOMERASE KDSD"/>
    <property type="match status" value="1"/>
</dbReference>